<dbReference type="AlphaFoldDB" id="A0A9P4LK46"/>
<sequence>MEPNGAKLMQCPTTKEVYRLSLMRVRNEMEVHTLDRFSPVLSWELLLPLHDLECGFRFTHMGYTFPCHGSVSRYFSPWQPTPSKRSFGTFRRGTKRSYEVPWASSSNASGFLTMASGQDRVGNPRKERGARSRSPENSRVETTGSQAPTARDFPMVGGNVDYLPEHCTGRLAS</sequence>
<evidence type="ECO:0000313" key="2">
    <source>
        <dbReference type="EMBL" id="KAF2029956.1"/>
    </source>
</evidence>
<evidence type="ECO:0000256" key="1">
    <source>
        <dbReference type="SAM" id="MobiDB-lite"/>
    </source>
</evidence>
<name>A0A9P4LK46_9PLEO</name>
<feature type="compositionally biased region" description="Basic and acidic residues" evidence="1">
    <location>
        <begin position="122"/>
        <end position="139"/>
    </location>
</feature>
<feature type="region of interest" description="Disordered" evidence="1">
    <location>
        <begin position="113"/>
        <end position="159"/>
    </location>
</feature>
<protein>
    <submittedName>
        <fullName evidence="2">Uncharacterized protein</fullName>
    </submittedName>
</protein>
<keyword evidence="3" id="KW-1185">Reference proteome</keyword>
<evidence type="ECO:0000313" key="3">
    <source>
        <dbReference type="Proteomes" id="UP000799777"/>
    </source>
</evidence>
<comment type="caution">
    <text evidence="2">The sequence shown here is derived from an EMBL/GenBank/DDBJ whole genome shotgun (WGS) entry which is preliminary data.</text>
</comment>
<accession>A0A9P4LK46</accession>
<reference evidence="2" key="1">
    <citation type="journal article" date="2020" name="Stud. Mycol.">
        <title>101 Dothideomycetes genomes: a test case for predicting lifestyles and emergence of pathogens.</title>
        <authorList>
            <person name="Haridas S."/>
            <person name="Albert R."/>
            <person name="Binder M."/>
            <person name="Bloem J."/>
            <person name="Labutti K."/>
            <person name="Salamov A."/>
            <person name="Andreopoulos B."/>
            <person name="Baker S."/>
            <person name="Barry K."/>
            <person name="Bills G."/>
            <person name="Bluhm B."/>
            <person name="Cannon C."/>
            <person name="Castanera R."/>
            <person name="Culley D."/>
            <person name="Daum C."/>
            <person name="Ezra D."/>
            <person name="Gonzalez J."/>
            <person name="Henrissat B."/>
            <person name="Kuo A."/>
            <person name="Liang C."/>
            <person name="Lipzen A."/>
            <person name="Lutzoni F."/>
            <person name="Magnuson J."/>
            <person name="Mondo S."/>
            <person name="Nolan M."/>
            <person name="Ohm R."/>
            <person name="Pangilinan J."/>
            <person name="Park H.-J."/>
            <person name="Ramirez L."/>
            <person name="Alfaro M."/>
            <person name="Sun H."/>
            <person name="Tritt A."/>
            <person name="Yoshinaga Y."/>
            <person name="Zwiers L.-H."/>
            <person name="Turgeon B."/>
            <person name="Goodwin S."/>
            <person name="Spatafora J."/>
            <person name="Crous P."/>
            <person name="Grigoriev I."/>
        </authorList>
    </citation>
    <scope>NUCLEOTIDE SEQUENCE</scope>
    <source>
        <strain evidence="2">CBS 110217</strain>
    </source>
</reference>
<dbReference type="EMBL" id="ML978195">
    <property type="protein sequence ID" value="KAF2029956.1"/>
    <property type="molecule type" value="Genomic_DNA"/>
</dbReference>
<dbReference type="Proteomes" id="UP000799777">
    <property type="component" value="Unassembled WGS sequence"/>
</dbReference>
<organism evidence="2 3">
    <name type="scientific">Setomelanomma holmii</name>
    <dbReference type="NCBI Taxonomy" id="210430"/>
    <lineage>
        <taxon>Eukaryota</taxon>
        <taxon>Fungi</taxon>
        <taxon>Dikarya</taxon>
        <taxon>Ascomycota</taxon>
        <taxon>Pezizomycotina</taxon>
        <taxon>Dothideomycetes</taxon>
        <taxon>Pleosporomycetidae</taxon>
        <taxon>Pleosporales</taxon>
        <taxon>Pleosporineae</taxon>
        <taxon>Phaeosphaeriaceae</taxon>
        <taxon>Setomelanomma</taxon>
    </lineage>
</organism>
<proteinExistence type="predicted"/>
<gene>
    <name evidence="2" type="ORF">EK21DRAFT_89374</name>
</gene>